<sequence length="150" mass="16750">MSSDFDATDFVDNDYQSGPQTPQNAGAGAWGGANRPPTREEVDSKVGETQQKLAELKRVQEQLERERAALEETRRRQSEYQNGREEMVQNLTRGVGLLEEAEFNARRDAEQMSKTLGRPEGCVAESRVSPRRNLEQGELQCGTDPGADNH</sequence>
<dbReference type="OrthoDB" id="9942145at2"/>
<protein>
    <submittedName>
        <fullName evidence="2">Uncharacterized protein</fullName>
    </submittedName>
</protein>
<organism evidence="2 3">
    <name type="scientific">Pedosphaera parvula (strain Ellin514)</name>
    <dbReference type="NCBI Taxonomy" id="320771"/>
    <lineage>
        <taxon>Bacteria</taxon>
        <taxon>Pseudomonadati</taxon>
        <taxon>Verrucomicrobiota</taxon>
        <taxon>Pedosphaerae</taxon>
        <taxon>Pedosphaerales</taxon>
        <taxon>Pedosphaeraceae</taxon>
        <taxon>Pedosphaera</taxon>
    </lineage>
</organism>
<evidence type="ECO:0000313" key="3">
    <source>
        <dbReference type="Proteomes" id="UP000003688"/>
    </source>
</evidence>
<proteinExistence type="predicted"/>
<feature type="compositionally biased region" description="Acidic residues" evidence="1">
    <location>
        <begin position="1"/>
        <end position="12"/>
    </location>
</feature>
<dbReference type="AlphaFoldDB" id="B9XK29"/>
<dbReference type="STRING" id="320771.Cflav_PD2859"/>
<feature type="compositionally biased region" description="Basic and acidic residues" evidence="1">
    <location>
        <begin position="37"/>
        <end position="46"/>
    </location>
</feature>
<evidence type="ECO:0000313" key="2">
    <source>
        <dbReference type="EMBL" id="EEF59852.1"/>
    </source>
</evidence>
<feature type="region of interest" description="Disordered" evidence="1">
    <location>
        <begin position="1"/>
        <end position="51"/>
    </location>
</feature>
<feature type="region of interest" description="Disordered" evidence="1">
    <location>
        <begin position="110"/>
        <end position="150"/>
    </location>
</feature>
<dbReference type="RefSeq" id="WP_007416172.1">
    <property type="nucleotide sequence ID" value="NZ_ABOX02000023.1"/>
</dbReference>
<accession>B9XK29</accession>
<name>B9XK29_PEDPL</name>
<reference evidence="2 3" key="1">
    <citation type="journal article" date="2011" name="J. Bacteriol.">
        <title>Genome sequence of 'Pedosphaera parvula' Ellin514, an aerobic Verrucomicrobial isolate from pasture soil.</title>
        <authorList>
            <person name="Kant R."/>
            <person name="van Passel M.W."/>
            <person name="Sangwan P."/>
            <person name="Palva A."/>
            <person name="Lucas S."/>
            <person name="Copeland A."/>
            <person name="Lapidus A."/>
            <person name="Glavina Del Rio T."/>
            <person name="Dalin E."/>
            <person name="Tice H."/>
            <person name="Bruce D."/>
            <person name="Goodwin L."/>
            <person name="Pitluck S."/>
            <person name="Chertkov O."/>
            <person name="Larimer F.W."/>
            <person name="Land M.L."/>
            <person name="Hauser L."/>
            <person name="Brettin T.S."/>
            <person name="Detter J.C."/>
            <person name="Han S."/>
            <person name="de Vos W.M."/>
            <person name="Janssen P.H."/>
            <person name="Smidt H."/>
        </authorList>
    </citation>
    <scope>NUCLEOTIDE SEQUENCE [LARGE SCALE GENOMIC DNA]</scope>
    <source>
        <strain evidence="2 3">Ellin514</strain>
    </source>
</reference>
<feature type="compositionally biased region" description="Polar residues" evidence="1">
    <location>
        <begin position="14"/>
        <end position="24"/>
    </location>
</feature>
<gene>
    <name evidence="2" type="ORF">Cflav_PD2859</name>
</gene>
<dbReference type="EMBL" id="ABOX02000023">
    <property type="protein sequence ID" value="EEF59852.1"/>
    <property type="molecule type" value="Genomic_DNA"/>
</dbReference>
<evidence type="ECO:0000256" key="1">
    <source>
        <dbReference type="SAM" id="MobiDB-lite"/>
    </source>
</evidence>
<keyword evidence="3" id="KW-1185">Reference proteome</keyword>
<comment type="caution">
    <text evidence="2">The sequence shown here is derived from an EMBL/GenBank/DDBJ whole genome shotgun (WGS) entry which is preliminary data.</text>
</comment>
<dbReference type="Proteomes" id="UP000003688">
    <property type="component" value="Unassembled WGS sequence"/>
</dbReference>